<dbReference type="EMBL" id="BSXW01000650">
    <property type="protein sequence ID" value="GMF27204.1"/>
    <property type="molecule type" value="Genomic_DNA"/>
</dbReference>
<evidence type="ECO:0000313" key="8">
    <source>
        <dbReference type="EMBL" id="GMF27204.1"/>
    </source>
</evidence>
<organism evidence="8 9">
    <name type="scientific">Phytophthora lilii</name>
    <dbReference type="NCBI Taxonomy" id="2077276"/>
    <lineage>
        <taxon>Eukaryota</taxon>
        <taxon>Sar</taxon>
        <taxon>Stramenopiles</taxon>
        <taxon>Oomycota</taxon>
        <taxon>Peronosporomycetes</taxon>
        <taxon>Peronosporales</taxon>
        <taxon>Peronosporaceae</taxon>
        <taxon>Phytophthora</taxon>
    </lineage>
</organism>
<comment type="caution">
    <text evidence="8">The sequence shown here is derived from an EMBL/GenBank/DDBJ whole genome shotgun (WGS) entry which is preliminary data.</text>
</comment>
<evidence type="ECO:0000313" key="9">
    <source>
        <dbReference type="Proteomes" id="UP001165083"/>
    </source>
</evidence>
<gene>
    <name evidence="8" type="ORF">Plil01_001137000</name>
</gene>
<name>A0A9W6U8J4_9STRA</name>
<dbReference type="AlphaFoldDB" id="A0A9W6U8J4"/>
<evidence type="ECO:0000256" key="2">
    <source>
        <dbReference type="ARBA" id="ARBA00022448"/>
    </source>
</evidence>
<keyword evidence="4 7" id="KW-1133">Transmembrane helix</keyword>
<evidence type="ECO:0000256" key="4">
    <source>
        <dbReference type="ARBA" id="ARBA00022989"/>
    </source>
</evidence>
<feature type="transmembrane region" description="Helical" evidence="7">
    <location>
        <begin position="51"/>
        <end position="72"/>
    </location>
</feature>
<dbReference type="PANTHER" id="PTHR31585:SF5">
    <property type="entry name" value="RNA-BINDING S4 DOMAIN-CONTAINING PROTEIN"/>
    <property type="match status" value="1"/>
</dbReference>
<accession>A0A9W6U8J4</accession>
<keyword evidence="2" id="KW-0813">Transport</keyword>
<keyword evidence="9" id="KW-1185">Reference proteome</keyword>
<feature type="region of interest" description="Disordered" evidence="6">
    <location>
        <begin position="1"/>
        <end position="27"/>
    </location>
</feature>
<evidence type="ECO:0000256" key="3">
    <source>
        <dbReference type="ARBA" id="ARBA00022692"/>
    </source>
</evidence>
<feature type="transmembrane region" description="Helical" evidence="7">
    <location>
        <begin position="120"/>
        <end position="140"/>
    </location>
</feature>
<dbReference type="OrthoDB" id="116593at2759"/>
<keyword evidence="5 7" id="KW-0472">Membrane</keyword>
<feature type="compositionally biased region" description="Polar residues" evidence="6">
    <location>
        <begin position="1"/>
        <end position="17"/>
    </location>
</feature>
<dbReference type="InterPro" id="IPR039309">
    <property type="entry name" value="BT1"/>
</dbReference>
<sequence length="188" mass="20770">MAFQAPTPSAGSKTKSPTYYDLKTPEDTTGDIESGALRAGEIPSIWSLRNIGVLVSFCCVTVVYGMSLSILYAVMNNYLYMSGLLVATAKALVQIPRVLRVFLSAFSDVYPIFGYRRRPYLIIGWGVAFVACFIMAVIPLGDPYYEDSSLQDIALADMTPEQLALVHTDAPDRGIKFIFLFMLANWVL</sequence>
<evidence type="ECO:0000256" key="1">
    <source>
        <dbReference type="ARBA" id="ARBA00004141"/>
    </source>
</evidence>
<protein>
    <submittedName>
        <fullName evidence="8">Unnamed protein product</fullName>
    </submittedName>
</protein>
<dbReference type="GO" id="GO:0016020">
    <property type="term" value="C:membrane"/>
    <property type="evidence" value="ECO:0007669"/>
    <property type="project" value="UniProtKB-SubCell"/>
</dbReference>
<evidence type="ECO:0000256" key="5">
    <source>
        <dbReference type="ARBA" id="ARBA00023136"/>
    </source>
</evidence>
<reference evidence="8" key="1">
    <citation type="submission" date="2023-04" db="EMBL/GenBank/DDBJ databases">
        <title>Phytophthora lilii NBRC 32176.</title>
        <authorList>
            <person name="Ichikawa N."/>
            <person name="Sato H."/>
            <person name="Tonouchi N."/>
        </authorList>
    </citation>
    <scope>NUCLEOTIDE SEQUENCE</scope>
    <source>
        <strain evidence="8">NBRC 32176</strain>
    </source>
</reference>
<comment type="subcellular location">
    <subcellularLocation>
        <location evidence="1">Membrane</location>
        <topology evidence="1">Multi-pass membrane protein</topology>
    </subcellularLocation>
</comment>
<proteinExistence type="predicted"/>
<dbReference type="PANTHER" id="PTHR31585">
    <property type="entry name" value="FOLATE-BIOPTERIN TRANSPORTER 1, CHLOROPLASTIC"/>
    <property type="match status" value="1"/>
</dbReference>
<keyword evidence="3 7" id="KW-0812">Transmembrane</keyword>
<dbReference type="Pfam" id="PF03092">
    <property type="entry name" value="BT1"/>
    <property type="match status" value="1"/>
</dbReference>
<dbReference type="Proteomes" id="UP001165083">
    <property type="component" value="Unassembled WGS sequence"/>
</dbReference>
<evidence type="ECO:0000256" key="6">
    <source>
        <dbReference type="SAM" id="MobiDB-lite"/>
    </source>
</evidence>
<evidence type="ECO:0000256" key="7">
    <source>
        <dbReference type="SAM" id="Phobius"/>
    </source>
</evidence>